<feature type="non-terminal residue" evidence="2">
    <location>
        <position position="1"/>
    </location>
</feature>
<evidence type="ECO:0000256" key="1">
    <source>
        <dbReference type="PROSITE-ProRule" id="PRU00339"/>
    </source>
</evidence>
<protein>
    <submittedName>
        <fullName evidence="2">TTC1 protein</fullName>
    </submittedName>
</protein>
<dbReference type="PROSITE" id="PS50005">
    <property type="entry name" value="TPR"/>
    <property type="match status" value="1"/>
</dbReference>
<accession>A0A7K4UBB9</accession>
<dbReference type="Pfam" id="PF00515">
    <property type="entry name" value="TPR_1"/>
    <property type="match status" value="1"/>
</dbReference>
<dbReference type="EMBL" id="VXBN01010517">
    <property type="protein sequence ID" value="NWR06913.1"/>
    <property type="molecule type" value="Genomic_DNA"/>
</dbReference>
<dbReference type="PANTHER" id="PTHR46014:SF1">
    <property type="entry name" value="TETRATRICOPEPTIDE REPEAT PROTEIN 1"/>
    <property type="match status" value="1"/>
</dbReference>
<dbReference type="InterPro" id="IPR052769">
    <property type="entry name" value="TPR_domain_protein"/>
</dbReference>
<name>A0A7K4UBB9_9SYLV</name>
<dbReference type="InterPro" id="IPR011990">
    <property type="entry name" value="TPR-like_helical_dom_sf"/>
</dbReference>
<dbReference type="SMART" id="SM00028">
    <property type="entry name" value="TPR"/>
    <property type="match status" value="1"/>
</dbReference>
<dbReference type="Proteomes" id="UP000580691">
    <property type="component" value="Unassembled WGS sequence"/>
</dbReference>
<keyword evidence="3" id="KW-1185">Reference proteome</keyword>
<gene>
    <name evidence="2" type="primary">Ttc1</name>
    <name evidence="2" type="ORF">SINWEB_R05084</name>
</gene>
<organism evidence="2 3">
    <name type="scientific">Sinosuthora webbiana</name>
    <dbReference type="NCBI Taxonomy" id="337173"/>
    <lineage>
        <taxon>Eukaryota</taxon>
        <taxon>Metazoa</taxon>
        <taxon>Chordata</taxon>
        <taxon>Craniata</taxon>
        <taxon>Vertebrata</taxon>
        <taxon>Euteleostomi</taxon>
        <taxon>Archelosauria</taxon>
        <taxon>Archosauria</taxon>
        <taxon>Dinosauria</taxon>
        <taxon>Saurischia</taxon>
        <taxon>Theropoda</taxon>
        <taxon>Coelurosauria</taxon>
        <taxon>Aves</taxon>
        <taxon>Neognathae</taxon>
        <taxon>Neoaves</taxon>
        <taxon>Telluraves</taxon>
        <taxon>Australaves</taxon>
        <taxon>Passeriformes</taxon>
        <taxon>Sylvioidea</taxon>
        <taxon>Sylviidae</taxon>
        <taxon>Sinosuthora</taxon>
    </lineage>
</organism>
<dbReference type="PANTHER" id="PTHR46014">
    <property type="entry name" value="TETRATRICOPEPTIDE REPEAT PROTEIN 1"/>
    <property type="match status" value="1"/>
</dbReference>
<sequence>CFPAVELDPHYIRALLRRAELYEKTEKLDEALEDYKAVLEKDPSVHQAREACMVSLSLSVNFGLTYLSLFYSHLVFSWAVIAGKLKDLGNLVLRPFGLSTENFQIKQDSSTGSYSINFVQNPNNNR</sequence>
<evidence type="ECO:0000313" key="3">
    <source>
        <dbReference type="Proteomes" id="UP000580691"/>
    </source>
</evidence>
<comment type="caution">
    <text evidence="2">The sequence shown here is derived from an EMBL/GenBank/DDBJ whole genome shotgun (WGS) entry which is preliminary data.</text>
</comment>
<dbReference type="Gene3D" id="1.25.40.10">
    <property type="entry name" value="Tetratricopeptide repeat domain"/>
    <property type="match status" value="1"/>
</dbReference>
<dbReference type="OrthoDB" id="1872379at2759"/>
<proteinExistence type="predicted"/>
<feature type="non-terminal residue" evidence="2">
    <location>
        <position position="126"/>
    </location>
</feature>
<evidence type="ECO:0000313" key="2">
    <source>
        <dbReference type="EMBL" id="NWR06913.1"/>
    </source>
</evidence>
<dbReference type="AlphaFoldDB" id="A0A7K4UBB9"/>
<feature type="repeat" description="TPR" evidence="1">
    <location>
        <begin position="12"/>
        <end position="45"/>
    </location>
</feature>
<dbReference type="InterPro" id="IPR019734">
    <property type="entry name" value="TPR_rpt"/>
</dbReference>
<reference evidence="2 3" key="1">
    <citation type="submission" date="2019-09" db="EMBL/GenBank/DDBJ databases">
        <title>Bird 10,000 Genomes (B10K) Project - Family phase.</title>
        <authorList>
            <person name="Zhang G."/>
        </authorList>
    </citation>
    <scope>NUCLEOTIDE SEQUENCE [LARGE SCALE GENOMIC DNA]</scope>
    <source>
        <strain evidence="2">B10K-DU-002-08</strain>
        <tissue evidence="2">Muscle</tissue>
    </source>
</reference>
<keyword evidence="1" id="KW-0802">TPR repeat</keyword>
<dbReference type="SUPFAM" id="SSF48452">
    <property type="entry name" value="TPR-like"/>
    <property type="match status" value="1"/>
</dbReference>